<keyword evidence="4" id="KW-1185">Reference proteome</keyword>
<dbReference type="PANTHER" id="PTHR33744">
    <property type="entry name" value="CARBOHYDRATE DIACID REGULATOR"/>
    <property type="match status" value="1"/>
</dbReference>
<dbReference type="Pfam" id="PF17853">
    <property type="entry name" value="GGDEF_2"/>
    <property type="match status" value="1"/>
</dbReference>
<proteinExistence type="inferred from homology"/>
<dbReference type="Pfam" id="PF06505">
    <property type="entry name" value="XylR_N"/>
    <property type="match status" value="1"/>
</dbReference>
<gene>
    <name evidence="3" type="ORF">ACFOUV_16815</name>
</gene>
<dbReference type="InterPro" id="IPR010523">
    <property type="entry name" value="XylR_N"/>
</dbReference>
<evidence type="ECO:0000313" key="3">
    <source>
        <dbReference type="EMBL" id="MFC4025452.1"/>
    </source>
</evidence>
<dbReference type="InterPro" id="IPR025736">
    <property type="entry name" value="PucR_C-HTH_dom"/>
</dbReference>
<protein>
    <submittedName>
        <fullName evidence="3">V4R domain-containing protein</fullName>
    </submittedName>
</protein>
<dbReference type="InterPro" id="IPR041522">
    <property type="entry name" value="CdaR_GGDEF"/>
</dbReference>
<evidence type="ECO:0000256" key="1">
    <source>
        <dbReference type="ARBA" id="ARBA00006754"/>
    </source>
</evidence>
<dbReference type="SUPFAM" id="SSF111126">
    <property type="entry name" value="Ligand-binding domain in the NO signalling and Golgi transport"/>
    <property type="match status" value="1"/>
</dbReference>
<dbReference type="Pfam" id="PF13556">
    <property type="entry name" value="HTH_30"/>
    <property type="match status" value="1"/>
</dbReference>
<evidence type="ECO:0000259" key="2">
    <source>
        <dbReference type="SMART" id="SM00989"/>
    </source>
</evidence>
<dbReference type="RefSeq" id="WP_379497947.1">
    <property type="nucleotide sequence ID" value="NZ_JBHSAO010000015.1"/>
</dbReference>
<dbReference type="PANTHER" id="PTHR33744:SF1">
    <property type="entry name" value="DNA-BINDING TRANSCRIPTIONAL ACTIVATOR ADER"/>
    <property type="match status" value="1"/>
</dbReference>
<dbReference type="Proteomes" id="UP001595772">
    <property type="component" value="Unassembled WGS sequence"/>
</dbReference>
<dbReference type="Gene3D" id="1.10.10.2840">
    <property type="entry name" value="PucR C-terminal helix-turn-helix domain"/>
    <property type="match status" value="1"/>
</dbReference>
<dbReference type="InterPro" id="IPR051448">
    <property type="entry name" value="CdaR-like_regulators"/>
</dbReference>
<dbReference type="SMART" id="SM00989">
    <property type="entry name" value="V4R"/>
    <property type="match status" value="1"/>
</dbReference>
<name>A0ABV8H3M4_9BACI</name>
<dbReference type="EMBL" id="JBHSAO010000015">
    <property type="protein sequence ID" value="MFC4025452.1"/>
    <property type="molecule type" value="Genomic_DNA"/>
</dbReference>
<organism evidence="3 4">
    <name type="scientific">Oceanobacillus longus</name>
    <dbReference type="NCBI Taxonomy" id="930120"/>
    <lineage>
        <taxon>Bacteria</taxon>
        <taxon>Bacillati</taxon>
        <taxon>Bacillota</taxon>
        <taxon>Bacilli</taxon>
        <taxon>Bacillales</taxon>
        <taxon>Bacillaceae</taxon>
        <taxon>Oceanobacillus</taxon>
    </lineage>
</organism>
<dbReference type="Pfam" id="PF02830">
    <property type="entry name" value="V4R"/>
    <property type="match status" value="1"/>
</dbReference>
<comment type="similarity">
    <text evidence="1">Belongs to the CdaR family.</text>
</comment>
<dbReference type="Gene3D" id="3.30.1380.20">
    <property type="entry name" value="Trafficking protein particle complex subunit 3"/>
    <property type="match status" value="1"/>
</dbReference>
<accession>A0ABV8H3M4</accession>
<reference evidence="4" key="1">
    <citation type="journal article" date="2019" name="Int. J. Syst. Evol. Microbiol.">
        <title>The Global Catalogue of Microorganisms (GCM) 10K type strain sequencing project: providing services to taxonomists for standard genome sequencing and annotation.</title>
        <authorList>
            <consortium name="The Broad Institute Genomics Platform"/>
            <consortium name="The Broad Institute Genome Sequencing Center for Infectious Disease"/>
            <person name="Wu L."/>
            <person name="Ma J."/>
        </authorList>
    </citation>
    <scope>NUCLEOTIDE SEQUENCE [LARGE SCALE GENOMIC DNA]</scope>
    <source>
        <strain evidence="4">IBRC-M 10703</strain>
    </source>
</reference>
<dbReference type="InterPro" id="IPR004096">
    <property type="entry name" value="V4R"/>
</dbReference>
<evidence type="ECO:0000313" key="4">
    <source>
        <dbReference type="Proteomes" id="UP001595772"/>
    </source>
</evidence>
<comment type="caution">
    <text evidence="3">The sequence shown here is derived from an EMBL/GenBank/DDBJ whole genome shotgun (WGS) entry which is preliminary data.</text>
</comment>
<dbReference type="InterPro" id="IPR042070">
    <property type="entry name" value="PucR_C-HTH_sf"/>
</dbReference>
<sequence length="608" mass="70067">MNEITHLDNFDHSDIVITSESFGILRKALFEHMGKEKAKAFLMRFGKVLGENKAKEVIDSTKPINDILGIVESITNNHVSLGHVSNVEYDIPRSNIEDNQIIFNEKAAKSKDPGKWKDSFEVKLHLKHFGIADECTCYTLSGYASGSLSVIFNQEIFVKELTCRSKGDADCTFEVNTKEYWERNSQDYLPIYDDQSILNELEITYDTLLSQKKLLERITDFHVQLTESVIEQNSIDEVVKAAYQILKVPIVIEELNGNIISKYGIEKVEFNELISNKKIIKERKHRTNVEQINNSYLMSTPIYLDDKALFTCYFVYEDMLLYDKNDYLFLERLSTVSTLCFINEKISFETTERLKINILDRLIQKQYISIDEISSQLKYITNEITDPYITLMFECSTKESTNAPIDLYEKVIQISNTLKIYSLDGLLSNYKDKIVILIFSVNKTSFQKRINQVLSHSQKIDNEYNYKVGISSVFDDLTHFHSSLEQAEQAVNLPRSQNVIQFDELGLLGTFLQGINVNDLKNTANKELGRLLDSNDRNKELLYTLYIYLINGGKLEKTMKDLSLSIGGIQYRIRKIEEIIEKDLKDFTNASYLLLIIESLISIGEIKI</sequence>
<feature type="domain" description="4-vinyl reductase 4VR" evidence="2">
    <location>
        <begin position="115"/>
        <end position="177"/>
    </location>
</feature>
<dbReference type="InterPro" id="IPR024096">
    <property type="entry name" value="NO_sig/Golgi_transp_ligand-bd"/>
</dbReference>